<keyword evidence="2" id="KW-0963">Cytoplasm</keyword>
<evidence type="ECO:0000256" key="1">
    <source>
        <dbReference type="ARBA" id="ARBA00004496"/>
    </source>
</evidence>
<dbReference type="Gene3D" id="1.10.418.10">
    <property type="entry name" value="Calponin-like domain"/>
    <property type="match status" value="1"/>
</dbReference>
<comment type="subcellular location">
    <subcellularLocation>
        <location evidence="1">Cytoplasm</location>
    </subcellularLocation>
</comment>
<feature type="region of interest" description="Disordered" evidence="4">
    <location>
        <begin position="406"/>
        <end position="488"/>
    </location>
</feature>
<dbReference type="AlphaFoldDB" id="A0A0N0NIF1"/>
<feature type="compositionally biased region" description="Basic and acidic residues" evidence="4">
    <location>
        <begin position="460"/>
        <end position="470"/>
    </location>
</feature>
<feature type="compositionally biased region" description="Polar residues" evidence="4">
    <location>
        <begin position="346"/>
        <end position="360"/>
    </location>
</feature>
<evidence type="ECO:0000256" key="4">
    <source>
        <dbReference type="SAM" id="MobiDB-lite"/>
    </source>
</evidence>
<dbReference type="Pfam" id="PF19047">
    <property type="entry name" value="HOOK_N"/>
    <property type="match status" value="1"/>
</dbReference>
<evidence type="ECO:0000259" key="5">
    <source>
        <dbReference type="Pfam" id="PF19047"/>
    </source>
</evidence>
<dbReference type="InterPro" id="IPR036872">
    <property type="entry name" value="CH_dom_sf"/>
</dbReference>
<dbReference type="PANTHER" id="PTHR18947:SF28">
    <property type="entry name" value="GIRDIN, ISOFORM A"/>
    <property type="match status" value="1"/>
</dbReference>
<dbReference type="GO" id="GO:0051959">
    <property type="term" value="F:dynein light intermediate chain binding"/>
    <property type="evidence" value="ECO:0007669"/>
    <property type="project" value="TreeGrafter"/>
</dbReference>
<gene>
    <name evidence="6" type="ORF">AB675_1277</name>
</gene>
<dbReference type="PANTHER" id="PTHR18947">
    <property type="entry name" value="HOOK PROTEINS"/>
    <property type="match status" value="1"/>
</dbReference>
<dbReference type="Proteomes" id="UP000038010">
    <property type="component" value="Unassembled WGS sequence"/>
</dbReference>
<keyword evidence="3" id="KW-0175">Coiled coil</keyword>
<dbReference type="CDD" id="cd22211">
    <property type="entry name" value="HkD_SF"/>
    <property type="match status" value="1"/>
</dbReference>
<reference evidence="6 7" key="1">
    <citation type="submission" date="2015-06" db="EMBL/GenBank/DDBJ databases">
        <title>Draft genome of the ant-associated black yeast Phialophora attae CBS 131958.</title>
        <authorList>
            <person name="Moreno L.F."/>
            <person name="Stielow B.J."/>
            <person name="de Hoog S."/>
            <person name="Vicente V.A."/>
            <person name="Weiss V.A."/>
            <person name="de Vries M."/>
            <person name="Cruz L.M."/>
            <person name="Souza E.M."/>
        </authorList>
    </citation>
    <scope>NUCLEOTIDE SEQUENCE [LARGE SCALE GENOMIC DNA]</scope>
    <source>
        <strain evidence="6 7">CBS 131958</strain>
    </source>
</reference>
<dbReference type="GO" id="GO:0005737">
    <property type="term" value="C:cytoplasm"/>
    <property type="evidence" value="ECO:0007669"/>
    <property type="project" value="UniProtKB-SubCell"/>
</dbReference>
<evidence type="ECO:0000313" key="6">
    <source>
        <dbReference type="EMBL" id="KPI35761.1"/>
    </source>
</evidence>
<feature type="compositionally biased region" description="Acidic residues" evidence="4">
    <location>
        <begin position="445"/>
        <end position="454"/>
    </location>
</feature>
<feature type="region of interest" description="Disordered" evidence="4">
    <location>
        <begin position="549"/>
        <end position="588"/>
    </location>
</feature>
<feature type="region of interest" description="Disordered" evidence="4">
    <location>
        <begin position="147"/>
        <end position="185"/>
    </location>
</feature>
<feature type="compositionally biased region" description="Pro residues" evidence="4">
    <location>
        <begin position="165"/>
        <end position="178"/>
    </location>
</feature>
<dbReference type="SUPFAM" id="SSF116907">
    <property type="entry name" value="Hook domain"/>
    <property type="match status" value="1"/>
</dbReference>
<dbReference type="VEuPathDB" id="FungiDB:AB675_1277"/>
<protein>
    <recommendedName>
        <fullName evidence="5">HOOK N-terminal domain-containing protein</fullName>
    </recommendedName>
</protein>
<comment type="caution">
    <text evidence="6">The sequence shown here is derived from an EMBL/GenBank/DDBJ whole genome shotgun (WGS) entry which is preliminary data.</text>
</comment>
<evidence type="ECO:0000313" key="7">
    <source>
        <dbReference type="Proteomes" id="UP000038010"/>
    </source>
</evidence>
<keyword evidence="7" id="KW-1185">Reference proteome</keyword>
<name>A0A0N0NIF1_9EURO</name>
<dbReference type="STRING" id="1664694.A0A0N0NIF1"/>
<feature type="domain" description="HOOK N-terminal" evidence="5">
    <location>
        <begin position="10"/>
        <end position="149"/>
    </location>
</feature>
<dbReference type="GO" id="GO:0008017">
    <property type="term" value="F:microtubule binding"/>
    <property type="evidence" value="ECO:0007669"/>
    <property type="project" value="TreeGrafter"/>
</dbReference>
<sequence>MTTDEDTAAGLIAWLNSLDVAGDVQTISDLNDGDVIWKVLQRIDALSFPGRLPEEANTDQWIPRWNNLKHINDALTMFLAEDCGQRLPLSSGAPDLKAIAQHASLHDTVALLKLVVVAAINCNDRIEYLTQMQDLNATTQEVLMRTAQEASELEPDDASERPAYEEPPPSSSPPPKTPPSRNGRVHSDFEAEERLGRVLADNQRIAHEKRDVEKQLDEAYARYERLQESLDKTQDELKESNDRLSAVLAGKAEGTNRDARNETVIAQLESRVSSADAEIEELRKSNELLKIRVEKTQKLQDDYDEIKIERDQLARKANAADKYKQKLEASHDLERENQNLRQRVTELQSQVRDSDSSTMAKSDLRRENEELQKLLSMIEQDYNETSDMKKRLEFDYQTLEARYQDRGEDLRKHQQTIEDLQSRLQNGDEEGQMPIASDTAKALEDDAASEEAEDTPPPSEKADDFAESEARLTAALVNGESERTDDGITEDELRAIMSAMRAQHQAGTASEKEKAQKKLIIALEKGRSKNNELKDHIKKQAELIQQLQAHAPPTAEKEAERPPTPPPKDIEPEVRAPSPTESEAEHDLDAAKKVIVNLRRELDLMTSAWYEQNRRIASSGMVTLRNRASPEPRSFLGRQRKMVDAVALGGMAR</sequence>
<dbReference type="GO" id="GO:0030705">
    <property type="term" value="P:cytoskeleton-dependent intracellular transport"/>
    <property type="evidence" value="ECO:0007669"/>
    <property type="project" value="InterPro"/>
</dbReference>
<dbReference type="GeneID" id="28733034"/>
<dbReference type="RefSeq" id="XP_017995724.1">
    <property type="nucleotide sequence ID" value="XM_018141154.1"/>
</dbReference>
<proteinExistence type="predicted"/>
<accession>A0A0N0NIF1</accession>
<feature type="compositionally biased region" description="Basic and acidic residues" evidence="4">
    <location>
        <begin position="406"/>
        <end position="416"/>
    </location>
</feature>
<dbReference type="InterPro" id="IPR043936">
    <property type="entry name" value="HOOK_N"/>
</dbReference>
<dbReference type="GO" id="GO:0005815">
    <property type="term" value="C:microtubule organizing center"/>
    <property type="evidence" value="ECO:0007669"/>
    <property type="project" value="TreeGrafter"/>
</dbReference>
<dbReference type="GO" id="GO:0031122">
    <property type="term" value="P:cytoplasmic microtubule organization"/>
    <property type="evidence" value="ECO:0007669"/>
    <property type="project" value="TreeGrafter"/>
</dbReference>
<evidence type="ECO:0000256" key="2">
    <source>
        <dbReference type="ARBA" id="ARBA00022490"/>
    </source>
</evidence>
<feature type="region of interest" description="Disordered" evidence="4">
    <location>
        <begin position="346"/>
        <end position="365"/>
    </location>
</feature>
<organism evidence="6 7">
    <name type="scientific">Cyphellophora attinorum</name>
    <dbReference type="NCBI Taxonomy" id="1664694"/>
    <lineage>
        <taxon>Eukaryota</taxon>
        <taxon>Fungi</taxon>
        <taxon>Dikarya</taxon>
        <taxon>Ascomycota</taxon>
        <taxon>Pezizomycotina</taxon>
        <taxon>Eurotiomycetes</taxon>
        <taxon>Chaetothyriomycetidae</taxon>
        <taxon>Chaetothyriales</taxon>
        <taxon>Cyphellophoraceae</taxon>
        <taxon>Cyphellophora</taxon>
    </lineage>
</organism>
<dbReference type="OrthoDB" id="2129491at2759"/>
<dbReference type="EMBL" id="LFJN01000037">
    <property type="protein sequence ID" value="KPI35761.1"/>
    <property type="molecule type" value="Genomic_DNA"/>
</dbReference>
<evidence type="ECO:0000256" key="3">
    <source>
        <dbReference type="ARBA" id="ARBA00023054"/>
    </source>
</evidence>